<comment type="caution">
    <text evidence="8">The sequence shown here is derived from an EMBL/GenBank/DDBJ whole genome shotgun (WGS) entry which is preliminary data.</text>
</comment>
<dbReference type="InterPro" id="IPR000045">
    <property type="entry name" value="Prepilin_IV_endopep_pep"/>
</dbReference>
<evidence type="ECO:0000256" key="3">
    <source>
        <dbReference type="ARBA" id="ARBA00022692"/>
    </source>
</evidence>
<dbReference type="PANTHER" id="PTHR36506:SF1">
    <property type="entry name" value="PREFLAGELLIN PEPTIDASE"/>
    <property type="match status" value="1"/>
</dbReference>
<feature type="transmembrane region" description="Helical" evidence="6">
    <location>
        <begin position="56"/>
        <end position="78"/>
    </location>
</feature>
<keyword evidence="2" id="KW-1003">Cell membrane</keyword>
<proteinExistence type="predicted"/>
<sequence>MILNLAILIIFPFAMVYAASSDLISMTIANRVSIVLVLSFPVVALATGLPLSEIGLHFGVGLLCLLVTFGFFAAGWMGGGDAKLMAATVIWFGPSTDLIEYLLLGSIFGGFLTIGLLISRMMLAPATGVFFIDRLLDRDTGIPYGIALGAAGLTVYSDSVWMNAALRSLAHAPF</sequence>
<dbReference type="EMBL" id="LAZR01000141">
    <property type="protein sequence ID" value="KKN87158.1"/>
    <property type="molecule type" value="Genomic_DNA"/>
</dbReference>
<keyword evidence="3 6" id="KW-0812">Transmembrane</keyword>
<comment type="subcellular location">
    <subcellularLocation>
        <location evidence="1">Cell membrane</location>
        <topology evidence="1">Multi-pass membrane protein</topology>
    </subcellularLocation>
</comment>
<evidence type="ECO:0000256" key="1">
    <source>
        <dbReference type="ARBA" id="ARBA00004651"/>
    </source>
</evidence>
<evidence type="ECO:0000256" key="5">
    <source>
        <dbReference type="ARBA" id="ARBA00023136"/>
    </source>
</evidence>
<dbReference type="Gene3D" id="1.20.120.1220">
    <property type="match status" value="1"/>
</dbReference>
<keyword evidence="4 6" id="KW-1133">Transmembrane helix</keyword>
<evidence type="ECO:0000256" key="6">
    <source>
        <dbReference type="SAM" id="Phobius"/>
    </source>
</evidence>
<gene>
    <name evidence="8" type="ORF">LCGC14_0261890</name>
</gene>
<dbReference type="GO" id="GO:0005886">
    <property type="term" value="C:plasma membrane"/>
    <property type="evidence" value="ECO:0007669"/>
    <property type="project" value="UniProtKB-SubCell"/>
</dbReference>
<reference evidence="8" key="1">
    <citation type="journal article" date="2015" name="Nature">
        <title>Complex archaea that bridge the gap between prokaryotes and eukaryotes.</title>
        <authorList>
            <person name="Spang A."/>
            <person name="Saw J.H."/>
            <person name="Jorgensen S.L."/>
            <person name="Zaremba-Niedzwiedzka K."/>
            <person name="Martijn J."/>
            <person name="Lind A.E."/>
            <person name="van Eijk R."/>
            <person name="Schleper C."/>
            <person name="Guy L."/>
            <person name="Ettema T.J."/>
        </authorList>
    </citation>
    <scope>NUCLEOTIDE SEQUENCE</scope>
</reference>
<feature type="transmembrane region" description="Helical" evidence="6">
    <location>
        <begin position="28"/>
        <end position="49"/>
    </location>
</feature>
<organism evidence="8">
    <name type="scientific">marine sediment metagenome</name>
    <dbReference type="NCBI Taxonomy" id="412755"/>
    <lineage>
        <taxon>unclassified sequences</taxon>
        <taxon>metagenomes</taxon>
        <taxon>ecological metagenomes</taxon>
    </lineage>
</organism>
<feature type="domain" description="Prepilin type IV endopeptidase peptidase" evidence="7">
    <location>
        <begin position="9"/>
        <end position="114"/>
    </location>
</feature>
<evidence type="ECO:0000313" key="8">
    <source>
        <dbReference type="EMBL" id="KKN87158.1"/>
    </source>
</evidence>
<protein>
    <recommendedName>
        <fullName evidence="7">Prepilin type IV endopeptidase peptidase domain-containing protein</fullName>
    </recommendedName>
</protein>
<evidence type="ECO:0000256" key="4">
    <source>
        <dbReference type="ARBA" id="ARBA00022989"/>
    </source>
</evidence>
<dbReference type="Pfam" id="PF01478">
    <property type="entry name" value="Peptidase_A24"/>
    <property type="match status" value="1"/>
</dbReference>
<evidence type="ECO:0000259" key="7">
    <source>
        <dbReference type="Pfam" id="PF01478"/>
    </source>
</evidence>
<dbReference type="InterPro" id="IPR052218">
    <property type="entry name" value="Preflagellin_Peptidase"/>
</dbReference>
<dbReference type="GO" id="GO:0004190">
    <property type="term" value="F:aspartic-type endopeptidase activity"/>
    <property type="evidence" value="ECO:0007669"/>
    <property type="project" value="InterPro"/>
</dbReference>
<name>A0A0F9X6F1_9ZZZZ</name>
<keyword evidence="5 6" id="KW-0472">Membrane</keyword>
<evidence type="ECO:0000256" key="2">
    <source>
        <dbReference type="ARBA" id="ARBA00022475"/>
    </source>
</evidence>
<accession>A0A0F9X6F1</accession>
<feature type="transmembrane region" description="Helical" evidence="6">
    <location>
        <begin position="98"/>
        <end position="118"/>
    </location>
</feature>
<dbReference type="PANTHER" id="PTHR36506">
    <property type="entry name" value="PREFLAGELLIN PEPTIDASE"/>
    <property type="match status" value="1"/>
</dbReference>
<dbReference type="AlphaFoldDB" id="A0A0F9X6F1"/>